<sequence>MANDDDLAAVYAALADRTSAYVNLTPSATPNTVKQHHLRIRTITDTAKQCVAILKAAVPEANDEEPDEHGPDEQDPEEQHQPSPQTSAALRYQTLVDTVASPDQHPVSPNDLLQLIVSTSPRVSLATAEDAALKRCLLGYQDLDDSWSDLLNPYCERLSWEGLVDECIKTDEVVDSDARLRARESYLSNSSYTERTSQYVDNIIRTIETIKFAQDWDLKASEPGGLKWKAQYLHTQFLKDNPNSAMYFDKVITFGRGQANRNTPYEHKQLKKKYTNRYSRFVTARNSLLILYRTFGCAILLDPFWYIPHDTVPGRSKMFRELLGLIATHMPNRAIANDHQATLKILLTVIDIICGGDKRISNFVTSFVENYPPGFSVE</sequence>
<dbReference type="Proteomes" id="UP000308652">
    <property type="component" value="Unassembled WGS sequence"/>
</dbReference>
<dbReference type="EMBL" id="ML213595">
    <property type="protein sequence ID" value="TFK40888.1"/>
    <property type="molecule type" value="Genomic_DNA"/>
</dbReference>
<proteinExistence type="predicted"/>
<evidence type="ECO:0000313" key="2">
    <source>
        <dbReference type="EMBL" id="TFK40888.1"/>
    </source>
</evidence>
<evidence type="ECO:0000313" key="3">
    <source>
        <dbReference type="Proteomes" id="UP000308652"/>
    </source>
</evidence>
<dbReference type="AlphaFoldDB" id="A0A5C3MAS7"/>
<name>A0A5C3MAS7_9AGAR</name>
<feature type="compositionally biased region" description="Basic and acidic residues" evidence="1">
    <location>
        <begin position="68"/>
        <end position="80"/>
    </location>
</feature>
<protein>
    <submittedName>
        <fullName evidence="2">Uncharacterized protein</fullName>
    </submittedName>
</protein>
<feature type="region of interest" description="Disordered" evidence="1">
    <location>
        <begin position="60"/>
        <end position="86"/>
    </location>
</feature>
<dbReference type="OrthoDB" id="2971634at2759"/>
<organism evidence="2 3">
    <name type="scientific">Crucibulum laeve</name>
    <dbReference type="NCBI Taxonomy" id="68775"/>
    <lineage>
        <taxon>Eukaryota</taxon>
        <taxon>Fungi</taxon>
        <taxon>Dikarya</taxon>
        <taxon>Basidiomycota</taxon>
        <taxon>Agaricomycotina</taxon>
        <taxon>Agaricomycetes</taxon>
        <taxon>Agaricomycetidae</taxon>
        <taxon>Agaricales</taxon>
        <taxon>Agaricineae</taxon>
        <taxon>Nidulariaceae</taxon>
        <taxon>Crucibulum</taxon>
    </lineage>
</organism>
<keyword evidence="3" id="KW-1185">Reference proteome</keyword>
<evidence type="ECO:0000256" key="1">
    <source>
        <dbReference type="SAM" id="MobiDB-lite"/>
    </source>
</evidence>
<gene>
    <name evidence="2" type="ORF">BDQ12DRAFT_412225</name>
</gene>
<reference evidence="2 3" key="1">
    <citation type="journal article" date="2019" name="Nat. Ecol. Evol.">
        <title>Megaphylogeny resolves global patterns of mushroom evolution.</title>
        <authorList>
            <person name="Varga T."/>
            <person name="Krizsan K."/>
            <person name="Foldi C."/>
            <person name="Dima B."/>
            <person name="Sanchez-Garcia M."/>
            <person name="Sanchez-Ramirez S."/>
            <person name="Szollosi G.J."/>
            <person name="Szarkandi J.G."/>
            <person name="Papp V."/>
            <person name="Albert L."/>
            <person name="Andreopoulos W."/>
            <person name="Angelini C."/>
            <person name="Antonin V."/>
            <person name="Barry K.W."/>
            <person name="Bougher N.L."/>
            <person name="Buchanan P."/>
            <person name="Buyck B."/>
            <person name="Bense V."/>
            <person name="Catcheside P."/>
            <person name="Chovatia M."/>
            <person name="Cooper J."/>
            <person name="Damon W."/>
            <person name="Desjardin D."/>
            <person name="Finy P."/>
            <person name="Geml J."/>
            <person name="Haridas S."/>
            <person name="Hughes K."/>
            <person name="Justo A."/>
            <person name="Karasinski D."/>
            <person name="Kautmanova I."/>
            <person name="Kiss B."/>
            <person name="Kocsube S."/>
            <person name="Kotiranta H."/>
            <person name="LaButti K.M."/>
            <person name="Lechner B.E."/>
            <person name="Liimatainen K."/>
            <person name="Lipzen A."/>
            <person name="Lukacs Z."/>
            <person name="Mihaltcheva S."/>
            <person name="Morgado L.N."/>
            <person name="Niskanen T."/>
            <person name="Noordeloos M.E."/>
            <person name="Ohm R.A."/>
            <person name="Ortiz-Santana B."/>
            <person name="Ovrebo C."/>
            <person name="Racz N."/>
            <person name="Riley R."/>
            <person name="Savchenko A."/>
            <person name="Shiryaev A."/>
            <person name="Soop K."/>
            <person name="Spirin V."/>
            <person name="Szebenyi C."/>
            <person name="Tomsovsky M."/>
            <person name="Tulloss R.E."/>
            <person name="Uehling J."/>
            <person name="Grigoriev I.V."/>
            <person name="Vagvolgyi C."/>
            <person name="Papp T."/>
            <person name="Martin F.M."/>
            <person name="Miettinen O."/>
            <person name="Hibbett D.S."/>
            <person name="Nagy L.G."/>
        </authorList>
    </citation>
    <scope>NUCLEOTIDE SEQUENCE [LARGE SCALE GENOMIC DNA]</scope>
    <source>
        <strain evidence="2 3">CBS 166.37</strain>
    </source>
</reference>
<accession>A0A5C3MAS7</accession>